<feature type="transmembrane region" description="Helical" evidence="10">
    <location>
        <begin position="381"/>
        <end position="401"/>
    </location>
</feature>
<evidence type="ECO:0000256" key="10">
    <source>
        <dbReference type="SAM" id="Phobius"/>
    </source>
</evidence>
<keyword evidence="12" id="KW-1185">Reference proteome</keyword>
<comment type="subcellular location">
    <subcellularLocation>
        <location evidence="1">Cell inner membrane</location>
        <topology evidence="1">Multi-pass membrane protein</topology>
    </subcellularLocation>
</comment>
<keyword evidence="6 10" id="KW-1133">Transmembrane helix</keyword>
<keyword evidence="7" id="KW-0406">Ion transport</keyword>
<feature type="transmembrane region" description="Helical" evidence="10">
    <location>
        <begin position="407"/>
        <end position="431"/>
    </location>
</feature>
<feature type="transmembrane region" description="Helical" evidence="10">
    <location>
        <begin position="309"/>
        <end position="331"/>
    </location>
</feature>
<feature type="transmembrane region" description="Helical" evidence="10">
    <location>
        <begin position="192"/>
        <end position="212"/>
    </location>
</feature>
<dbReference type="PANTHER" id="PTHR43298">
    <property type="entry name" value="MULTIDRUG RESISTANCE PROTEIN NORM-RELATED"/>
    <property type="match status" value="1"/>
</dbReference>
<evidence type="ECO:0000256" key="6">
    <source>
        <dbReference type="ARBA" id="ARBA00022989"/>
    </source>
</evidence>
<dbReference type="Pfam" id="PF01554">
    <property type="entry name" value="MatE"/>
    <property type="match status" value="2"/>
</dbReference>
<evidence type="ECO:0000256" key="5">
    <source>
        <dbReference type="ARBA" id="ARBA00022692"/>
    </source>
</evidence>
<accession>A0ABW2A4K0</accession>
<evidence type="ECO:0000256" key="1">
    <source>
        <dbReference type="ARBA" id="ARBA00004429"/>
    </source>
</evidence>
<evidence type="ECO:0000256" key="4">
    <source>
        <dbReference type="ARBA" id="ARBA00022475"/>
    </source>
</evidence>
<evidence type="ECO:0000256" key="8">
    <source>
        <dbReference type="ARBA" id="ARBA00023136"/>
    </source>
</evidence>
<dbReference type="EMBL" id="JBHSWE010000001">
    <property type="protein sequence ID" value="MFC6672403.1"/>
    <property type="molecule type" value="Genomic_DNA"/>
</dbReference>
<keyword evidence="3" id="KW-0050">Antiport</keyword>
<evidence type="ECO:0000256" key="9">
    <source>
        <dbReference type="ARBA" id="ARBA00031636"/>
    </source>
</evidence>
<reference evidence="12" key="1">
    <citation type="journal article" date="2019" name="Int. J. Syst. Evol. Microbiol.">
        <title>The Global Catalogue of Microorganisms (GCM) 10K type strain sequencing project: providing services to taxonomists for standard genome sequencing and annotation.</title>
        <authorList>
            <consortium name="The Broad Institute Genomics Platform"/>
            <consortium name="The Broad Institute Genome Sequencing Center for Infectious Disease"/>
            <person name="Wu L."/>
            <person name="Ma J."/>
        </authorList>
    </citation>
    <scope>NUCLEOTIDE SEQUENCE [LARGE SCALE GENOMIC DNA]</scope>
    <source>
        <strain evidence="12">NBRC 111756</strain>
    </source>
</reference>
<keyword evidence="5 10" id="KW-0812">Transmembrane</keyword>
<dbReference type="RefSeq" id="WP_379910846.1">
    <property type="nucleotide sequence ID" value="NZ_JBHSWE010000001.1"/>
</dbReference>
<evidence type="ECO:0000256" key="7">
    <source>
        <dbReference type="ARBA" id="ARBA00023065"/>
    </source>
</evidence>
<name>A0ABW2A4K0_9GAMM</name>
<evidence type="ECO:0000256" key="3">
    <source>
        <dbReference type="ARBA" id="ARBA00022449"/>
    </source>
</evidence>
<evidence type="ECO:0000313" key="12">
    <source>
        <dbReference type="Proteomes" id="UP001596422"/>
    </source>
</evidence>
<feature type="transmembrane region" description="Helical" evidence="10">
    <location>
        <begin position="245"/>
        <end position="262"/>
    </location>
</feature>
<feature type="transmembrane region" description="Helical" evidence="10">
    <location>
        <begin position="268"/>
        <end position="289"/>
    </location>
</feature>
<feature type="transmembrane region" description="Helical" evidence="10">
    <location>
        <begin position="351"/>
        <end position="374"/>
    </location>
</feature>
<dbReference type="NCBIfam" id="TIGR00797">
    <property type="entry name" value="matE"/>
    <property type="match status" value="1"/>
</dbReference>
<gene>
    <name evidence="11" type="ORF">ACFQDL_21795</name>
</gene>
<dbReference type="PIRSF" id="PIRSF006603">
    <property type="entry name" value="DinF"/>
    <property type="match status" value="1"/>
</dbReference>
<dbReference type="InterPro" id="IPR048279">
    <property type="entry name" value="MdtK-like"/>
</dbReference>
<organism evidence="11 12">
    <name type="scientific">Marinobacterium aestuariivivens</name>
    <dbReference type="NCBI Taxonomy" id="1698799"/>
    <lineage>
        <taxon>Bacteria</taxon>
        <taxon>Pseudomonadati</taxon>
        <taxon>Pseudomonadota</taxon>
        <taxon>Gammaproteobacteria</taxon>
        <taxon>Oceanospirillales</taxon>
        <taxon>Oceanospirillaceae</taxon>
        <taxon>Marinobacterium</taxon>
    </lineage>
</organism>
<feature type="transmembrane region" description="Helical" evidence="10">
    <location>
        <begin position="129"/>
        <end position="150"/>
    </location>
</feature>
<feature type="transmembrane region" description="Helical" evidence="10">
    <location>
        <begin position="42"/>
        <end position="67"/>
    </location>
</feature>
<evidence type="ECO:0000256" key="2">
    <source>
        <dbReference type="ARBA" id="ARBA00022448"/>
    </source>
</evidence>
<evidence type="ECO:0000313" key="11">
    <source>
        <dbReference type="EMBL" id="MFC6672403.1"/>
    </source>
</evidence>
<dbReference type="CDD" id="cd13133">
    <property type="entry name" value="MATE_like_7"/>
    <property type="match status" value="1"/>
</dbReference>
<proteinExistence type="predicted"/>
<sequence>MSQQERFRTILTLGLPIIGGMLSQSLLNLVDAAMVGRLGGKALAGVGLAGYANFIAISFVIGLSSAVQSTVARRCGEGRNDEAARPVNWGIILALLIALPLSLLFSSHSEYLLGLMSQDPEVLAIANDYFDYRIAAMAAVGVNLSLRGWWNGTHRPIVHVRLLVLMHLLNVGLSFGLIFGRFGLPALGAPGAGLGTSLALFAGCLLNALMVWRDARPHGFLRWRNGVSSLGTMLRLSVPHSVQQLFFSLAIAVLFWIIGQIGTEEQAIAHVLINLALFLILPGVGLGMASTSLVSHALGRNRPTEAQQWGWDVIKTALAIMCLLSLPMWLAPEQLLSLFLQDPQLIDQARLPLQITGLAICLDAASLVLTQALLGAGANRLVMLVSISGQWLFYLPLAWLVGPHFGFGLTGIWLVQLVHRCLSSLVFIGIWRSRQWAEIRLG</sequence>
<keyword evidence="2" id="KW-0813">Transport</keyword>
<feature type="transmembrane region" description="Helical" evidence="10">
    <location>
        <begin position="162"/>
        <end position="180"/>
    </location>
</feature>
<comment type="caution">
    <text evidence="11">The sequence shown here is derived from an EMBL/GenBank/DDBJ whole genome shotgun (WGS) entry which is preliminary data.</text>
</comment>
<dbReference type="Proteomes" id="UP001596422">
    <property type="component" value="Unassembled WGS sequence"/>
</dbReference>
<feature type="transmembrane region" description="Helical" evidence="10">
    <location>
        <begin position="87"/>
        <end position="109"/>
    </location>
</feature>
<dbReference type="InterPro" id="IPR002528">
    <property type="entry name" value="MATE_fam"/>
</dbReference>
<dbReference type="InterPro" id="IPR050222">
    <property type="entry name" value="MATE_MdtK"/>
</dbReference>
<dbReference type="PANTHER" id="PTHR43298:SF2">
    <property type="entry name" value="FMN_FAD EXPORTER YEEO-RELATED"/>
    <property type="match status" value="1"/>
</dbReference>
<keyword evidence="8 10" id="KW-0472">Membrane</keyword>
<protein>
    <recommendedName>
        <fullName evidence="9">Multidrug-efflux transporter</fullName>
    </recommendedName>
</protein>
<keyword evidence="4" id="KW-1003">Cell membrane</keyword>